<reference evidence="2 3" key="1">
    <citation type="journal article" date="2012" name="J. Bacteriol.">
        <title>Genome Sequence of the Filamentous Bacterium Fibrisoma limi BUZ 3T.</title>
        <authorList>
            <person name="Filippini M."/>
            <person name="Qi W."/>
            <person name="Jaenicke S."/>
            <person name="Goesmann A."/>
            <person name="Smits T.H."/>
            <person name="Bagheri H.C."/>
        </authorList>
    </citation>
    <scope>NUCLEOTIDE SEQUENCE [LARGE SCALE GENOMIC DNA]</scope>
    <source>
        <strain evidence="3">BUZ 3T</strain>
    </source>
</reference>
<dbReference type="GO" id="GO:0005506">
    <property type="term" value="F:iron ion binding"/>
    <property type="evidence" value="ECO:0007669"/>
    <property type="project" value="InterPro"/>
</dbReference>
<proteinExistence type="predicted"/>
<dbReference type="InterPro" id="IPR037165">
    <property type="entry name" value="AldOxase/xan_DH_Mopterin-bd_sf"/>
</dbReference>
<dbReference type="SMART" id="SM01008">
    <property type="entry name" value="Ald_Xan_dh_C"/>
    <property type="match status" value="1"/>
</dbReference>
<feature type="domain" description="Aldehyde oxidase/xanthine dehydrogenase a/b hammerhead" evidence="1">
    <location>
        <begin position="33"/>
        <end position="151"/>
    </location>
</feature>
<dbReference type="InterPro" id="IPR000674">
    <property type="entry name" value="Ald_Oxase/Xan_DH_a/b"/>
</dbReference>
<dbReference type="eggNOG" id="COG1529">
    <property type="taxonomic scope" value="Bacteria"/>
</dbReference>
<keyword evidence="2" id="KW-0560">Oxidoreductase</keyword>
<dbReference type="RefSeq" id="WP_009281303.1">
    <property type="nucleotide sequence ID" value="NZ_CAIT01000005.1"/>
</dbReference>
<name>I2GFP4_9BACT</name>
<comment type="caution">
    <text evidence="2">The sequence shown here is derived from an EMBL/GenBank/DDBJ whole genome shotgun (WGS) entry which is preliminary data.</text>
</comment>
<dbReference type="InterPro" id="IPR036856">
    <property type="entry name" value="Ald_Oxase/Xan_DH_a/b_sf"/>
</dbReference>
<dbReference type="PANTHER" id="PTHR11908">
    <property type="entry name" value="XANTHINE DEHYDROGENASE"/>
    <property type="match status" value="1"/>
</dbReference>
<dbReference type="SUPFAM" id="SSF56003">
    <property type="entry name" value="Molybdenum cofactor-binding domain"/>
    <property type="match status" value="1"/>
</dbReference>
<gene>
    <name evidence="2" type="primary">coxL</name>
    <name evidence="2" type="ORF">BN8_01738</name>
</gene>
<dbReference type="InterPro" id="IPR008274">
    <property type="entry name" value="AldOxase/xan_DH_MoCoBD1"/>
</dbReference>
<dbReference type="OrthoDB" id="9759099at2"/>
<dbReference type="GO" id="GO:0004854">
    <property type="term" value="F:xanthine dehydrogenase activity"/>
    <property type="evidence" value="ECO:0007669"/>
    <property type="project" value="UniProtKB-EC"/>
</dbReference>
<dbReference type="EC" id="1.17.1.4" evidence="2"/>
<keyword evidence="3" id="KW-1185">Reference proteome</keyword>
<dbReference type="Gene3D" id="3.30.365.10">
    <property type="entry name" value="Aldehyde oxidase/xanthine dehydrogenase, molybdopterin binding domain"/>
    <property type="match status" value="4"/>
</dbReference>
<evidence type="ECO:0000259" key="1">
    <source>
        <dbReference type="SMART" id="SM01008"/>
    </source>
</evidence>
<sequence length="781" mass="83339">MNPTNNPTFADQQSSSDVVGKPLVRVDGRAKVMGAAVYSAEHNQLPDLAHAVIKTSDVAKGRITGFDDSAAKRIPGVLGIFTHLNLPPLAQTPSTSEGKKKIALAMQMSFTPLTSDQIFYAGQPVAIVVADTLEHAQHAAALLKVSVVAETPVVSYRDTQAKLFTPTEGAAAQVPAKRGDAQAAFSNAPVQLTLTCQHATNHHNPMEPGATIAHWEAADRVTVYDTTQAIASTHKALYVMLGLPPDNVRVVTKFLGGGFGSKLTMWPHTVLTAQVAKAVGRPVKLVLTRPQMFTSMGHREDQQQTLRLGATKEGKLLALLHEKISTTSPWDNYAEMNSKIVHMLYACPNFDASVKLARANVMTSTYMRGPGEAPGSFAIECAMDDLAYQVGLDPIAIRLLNHADKDPGTGKPWSSKSLKQCYERGAELFGWGKRNPKNGATRQGNKLVGWGMASGSYPVHDAQGNARVRLYADGHALVQAAATDLGTGTYTIITQVAADSLGIAPENVYFELGDSALPTTAMSGGSRAAGTVSSSVFLAAQDVWQKLIKLAIADQHSPVYKAKPADVEAVKGRLQLKADSTKGEAFITLMQRIGLDDLEGVATGHYGSSYESPEATLNTPQAKKDDAASHSMHSFSAHFCEVEVDTELGTVHVTRWVSVVAAGRILNSMTARSQVIGGSIFGIGAALMEGTVRDPHLARYTNASLADYHVCVHADIPEMTVAFIDEEDRYINAMGVKGLGEVSIVGTSAAVSNAIFHAIGHRLTSLPITPDKVLKALRKTQ</sequence>
<dbReference type="Gene3D" id="3.90.1170.50">
    <property type="entry name" value="Aldehyde oxidase/xanthine dehydrogenase, a/b hammerhead"/>
    <property type="match status" value="1"/>
</dbReference>
<organism evidence="2 3">
    <name type="scientific">Fibrisoma limi BUZ 3</name>
    <dbReference type="NCBI Taxonomy" id="1185876"/>
    <lineage>
        <taxon>Bacteria</taxon>
        <taxon>Pseudomonadati</taxon>
        <taxon>Bacteroidota</taxon>
        <taxon>Cytophagia</taxon>
        <taxon>Cytophagales</taxon>
        <taxon>Spirosomataceae</taxon>
        <taxon>Fibrisoma</taxon>
    </lineage>
</organism>
<dbReference type="PANTHER" id="PTHR11908:SF153">
    <property type="entry name" value="DEHYDROGENASE"/>
    <property type="match status" value="1"/>
</dbReference>
<protein>
    <submittedName>
        <fullName evidence="2">Xanthine dehydrogenase YagR molybdenum-binding subunit</fullName>
        <ecNumber evidence="2">1.17.1.4</ecNumber>
    </submittedName>
</protein>
<dbReference type="InterPro" id="IPR046867">
    <property type="entry name" value="AldOxase/xan_DH_MoCoBD2"/>
</dbReference>
<evidence type="ECO:0000313" key="2">
    <source>
        <dbReference type="EMBL" id="CCH52719.1"/>
    </source>
</evidence>
<dbReference type="EMBL" id="CAIT01000005">
    <property type="protein sequence ID" value="CCH52719.1"/>
    <property type="molecule type" value="Genomic_DNA"/>
</dbReference>
<dbReference type="Pfam" id="PF20256">
    <property type="entry name" value="MoCoBD_2"/>
    <property type="match status" value="1"/>
</dbReference>
<dbReference type="InterPro" id="IPR016208">
    <property type="entry name" value="Ald_Oxase/xanthine_DH-like"/>
</dbReference>
<accession>I2GFP4</accession>
<dbReference type="AlphaFoldDB" id="I2GFP4"/>
<dbReference type="Pfam" id="PF01315">
    <property type="entry name" value="Ald_Xan_dh_C"/>
    <property type="match status" value="1"/>
</dbReference>
<dbReference type="Pfam" id="PF02738">
    <property type="entry name" value="MoCoBD_1"/>
    <property type="match status" value="1"/>
</dbReference>
<evidence type="ECO:0000313" key="3">
    <source>
        <dbReference type="Proteomes" id="UP000009309"/>
    </source>
</evidence>
<dbReference type="SUPFAM" id="SSF54665">
    <property type="entry name" value="CO dehydrogenase molybdoprotein N-domain-like"/>
    <property type="match status" value="1"/>
</dbReference>
<dbReference type="STRING" id="1185876.BN8_01738"/>
<dbReference type="Proteomes" id="UP000009309">
    <property type="component" value="Unassembled WGS sequence"/>
</dbReference>